<evidence type="ECO:0000256" key="2">
    <source>
        <dbReference type="ARBA" id="ARBA00022737"/>
    </source>
</evidence>
<keyword evidence="4" id="KW-1133">Transmembrane helix</keyword>
<accession>A0A9N9GIU1</accession>
<comment type="caution">
    <text evidence="6">The sequence shown here is derived from an EMBL/GenBank/DDBJ whole genome shotgun (WGS) entry which is preliminary data.</text>
</comment>
<dbReference type="SUPFAM" id="SSF117281">
    <property type="entry name" value="Kelch motif"/>
    <property type="match status" value="1"/>
</dbReference>
<feature type="chain" id="PRO_5040232682" evidence="5">
    <location>
        <begin position="20"/>
        <end position="746"/>
    </location>
</feature>
<keyword evidence="5" id="KW-0732">Signal</keyword>
<proteinExistence type="predicted"/>
<dbReference type="EMBL" id="CAJVPS010004551">
    <property type="protein sequence ID" value="CAG8605179.1"/>
    <property type="molecule type" value="Genomic_DNA"/>
</dbReference>
<sequence>MLLFSTFAIFLSCVAVVSAHTTIVYPLPRGHPLNPNAAVKDYTCITAPLTPSGNCSTGKPFPCGGYPKDTNITQVFYAGDIISVKFWTSSVPNGPQPGSESTDQARHNGGLCEFSLSYDGGKTYTVIATYHQTCPDIFFDWKVKIPDAAPSCDNPGNCIFSWSWINANGNREFYQNCADIKLIGNSTRPLPIIDITRANLPPLFTNNVTPPGDPANTGNFKGSGPSSYDISANLALNIGGIDPDLLSRDGSNAVLIGKKIYYIGGRTNSQKVKTYLLDLSSDFMVTNPNFTQVFGLENMASPAWTAACLEKEDNSIYIFGGRDASQSALPKLNTMYKIKPSNDTFLDWTAASSQNQGNTWPSARDGIMPVINNQSRIFVWGGLNEGQDNKTMYVFASNNWISYIFDNAPNPRASYSATLLDDGRIIYIGGISRNPYPDVNFLELLIFDTTKLEWNIQLSKSDEQLRNRAFHSALLHSDSISIIMYGGLYEPIEDEIPSDDSVWILNTNSWTWSQQSIPSLPYMNVTRNHTAVMYNGYMIIAFGVYGNNSYTPEVKVMDVSNLSSLSWVPVYKARTSDSSSTPTNDEGDKKIKFIIIGCSIGGGFVIVALVIFFIVMRKHKSDSSATQNGRISKYSEHSNNEPVPADINSTGFPTQIQNPRHSNNEPVSDDISIGLPTGFPTQIQNPDISTGFSTQVQPPPILRYDPLYQQYVPMYPSSYQHNPNSLYPSHQYNPNLIYQFNPNNQN</sequence>
<evidence type="ECO:0000256" key="3">
    <source>
        <dbReference type="SAM" id="MobiDB-lite"/>
    </source>
</evidence>
<keyword evidence="7" id="KW-1185">Reference proteome</keyword>
<dbReference type="PANTHER" id="PTHR46093:SF18">
    <property type="entry name" value="FIBRONECTIN TYPE-III DOMAIN-CONTAINING PROTEIN"/>
    <property type="match status" value="1"/>
</dbReference>
<dbReference type="PANTHER" id="PTHR46093">
    <property type="entry name" value="ACYL-COA-BINDING DOMAIN-CONTAINING PROTEIN 5"/>
    <property type="match status" value="1"/>
</dbReference>
<dbReference type="InterPro" id="IPR015915">
    <property type="entry name" value="Kelch-typ_b-propeller"/>
</dbReference>
<feature type="compositionally biased region" description="Polar residues" evidence="3">
    <location>
        <begin position="647"/>
        <end position="666"/>
    </location>
</feature>
<reference evidence="6" key="1">
    <citation type="submission" date="2021-06" db="EMBL/GenBank/DDBJ databases">
        <authorList>
            <person name="Kallberg Y."/>
            <person name="Tangrot J."/>
            <person name="Rosling A."/>
        </authorList>
    </citation>
    <scope>NUCLEOTIDE SEQUENCE</scope>
    <source>
        <strain evidence="6">FL130A</strain>
    </source>
</reference>
<evidence type="ECO:0000256" key="5">
    <source>
        <dbReference type="SAM" id="SignalP"/>
    </source>
</evidence>
<feature type="transmembrane region" description="Helical" evidence="4">
    <location>
        <begin position="593"/>
        <end position="615"/>
    </location>
</feature>
<dbReference type="AlphaFoldDB" id="A0A9N9GIU1"/>
<evidence type="ECO:0000313" key="7">
    <source>
        <dbReference type="Proteomes" id="UP000789508"/>
    </source>
</evidence>
<evidence type="ECO:0000313" key="6">
    <source>
        <dbReference type="EMBL" id="CAG8605179.1"/>
    </source>
</evidence>
<protein>
    <submittedName>
        <fullName evidence="6">4084_t:CDS:1</fullName>
    </submittedName>
</protein>
<name>A0A9N9GIU1_9GLOM</name>
<dbReference type="Proteomes" id="UP000789508">
    <property type="component" value="Unassembled WGS sequence"/>
</dbReference>
<keyword evidence="4" id="KW-0812">Transmembrane</keyword>
<feature type="region of interest" description="Disordered" evidence="3">
    <location>
        <begin position="625"/>
        <end position="671"/>
    </location>
</feature>
<dbReference type="Gene3D" id="2.120.10.80">
    <property type="entry name" value="Kelch-type beta propeller"/>
    <property type="match status" value="2"/>
</dbReference>
<keyword evidence="4" id="KW-0472">Membrane</keyword>
<gene>
    <name evidence="6" type="ORF">ALEPTO_LOCUS8320</name>
</gene>
<evidence type="ECO:0000256" key="4">
    <source>
        <dbReference type="SAM" id="Phobius"/>
    </source>
</evidence>
<feature type="signal peptide" evidence="5">
    <location>
        <begin position="1"/>
        <end position="19"/>
    </location>
</feature>
<evidence type="ECO:0000256" key="1">
    <source>
        <dbReference type="ARBA" id="ARBA00022441"/>
    </source>
</evidence>
<keyword evidence="2" id="KW-0677">Repeat</keyword>
<keyword evidence="1" id="KW-0880">Kelch repeat</keyword>
<dbReference type="Pfam" id="PF24681">
    <property type="entry name" value="Kelch_KLHDC2_KLHL20_DRC7"/>
    <property type="match status" value="1"/>
</dbReference>
<organism evidence="6 7">
    <name type="scientific">Ambispora leptoticha</name>
    <dbReference type="NCBI Taxonomy" id="144679"/>
    <lineage>
        <taxon>Eukaryota</taxon>
        <taxon>Fungi</taxon>
        <taxon>Fungi incertae sedis</taxon>
        <taxon>Mucoromycota</taxon>
        <taxon>Glomeromycotina</taxon>
        <taxon>Glomeromycetes</taxon>
        <taxon>Archaeosporales</taxon>
        <taxon>Ambisporaceae</taxon>
        <taxon>Ambispora</taxon>
    </lineage>
</organism>
<dbReference type="Gene3D" id="2.70.50.70">
    <property type="match status" value="1"/>
</dbReference>
<dbReference type="OrthoDB" id="432528at2759"/>